<evidence type="ECO:0000313" key="5">
    <source>
        <dbReference type="Proteomes" id="UP001152836"/>
    </source>
</evidence>
<dbReference type="PANTHER" id="PTHR19368">
    <property type="entry name" value="XLR/SCP3/FAM9"/>
    <property type="match status" value="1"/>
</dbReference>
<comment type="caution">
    <text evidence="4">The sequence shown here is derived from an EMBL/GenBank/DDBJ whole genome shotgun (WGS) entry which is preliminary data.</text>
</comment>
<dbReference type="EMBL" id="CALSGD010000337">
    <property type="protein sequence ID" value="CAH6777969.1"/>
    <property type="molecule type" value="Genomic_DNA"/>
</dbReference>
<dbReference type="AlphaFoldDB" id="A0AAU9YU65"/>
<feature type="domain" description="XLR/SYCP3/FAM9" evidence="3">
    <location>
        <begin position="76"/>
        <end position="207"/>
    </location>
</feature>
<feature type="region of interest" description="Disordered" evidence="2">
    <location>
        <begin position="1"/>
        <end position="60"/>
    </location>
</feature>
<reference evidence="4" key="1">
    <citation type="submission" date="2022-06" db="EMBL/GenBank/DDBJ databases">
        <authorList>
            <person name="Andreotti S."/>
            <person name="Wyler E."/>
        </authorList>
    </citation>
    <scope>NUCLEOTIDE SEQUENCE</scope>
</reference>
<organism evidence="4 5">
    <name type="scientific">Phodopus roborovskii</name>
    <name type="common">Roborovski's desert hamster</name>
    <name type="synonym">Cricetulus roborovskii</name>
    <dbReference type="NCBI Taxonomy" id="109678"/>
    <lineage>
        <taxon>Eukaryota</taxon>
        <taxon>Metazoa</taxon>
        <taxon>Chordata</taxon>
        <taxon>Craniata</taxon>
        <taxon>Vertebrata</taxon>
        <taxon>Euteleostomi</taxon>
        <taxon>Mammalia</taxon>
        <taxon>Eutheria</taxon>
        <taxon>Euarchontoglires</taxon>
        <taxon>Glires</taxon>
        <taxon>Rodentia</taxon>
        <taxon>Myomorpha</taxon>
        <taxon>Muroidea</taxon>
        <taxon>Cricetidae</taxon>
        <taxon>Cricetinae</taxon>
        <taxon>Phodopus</taxon>
    </lineage>
</organism>
<sequence>MPPKGKKATSKTAKRPRDSPDSQCDDDSNYSVPTKPVENPRFDISDEDSASSDGDEQQARESVQKMLQELQGDLTKSYLAKRRQFRKDIKTSMGILNRKFLCIFKTQQKERRMLHSKYSEMFVPLFEKWENDVLKVEQEEDSFVNVSQQYAEILHKSAMAQKSAIDEAKKISDQFLQSIKDMEDNHQRLDAIEQNTMEEEMGNLKTKLATENQYQNVMAMETCLRSLLSEDYEEKL</sequence>
<feature type="compositionally biased region" description="Basic residues" evidence="2">
    <location>
        <begin position="1"/>
        <end position="14"/>
    </location>
</feature>
<evidence type="ECO:0000259" key="3">
    <source>
        <dbReference type="Pfam" id="PF04803"/>
    </source>
</evidence>
<evidence type="ECO:0000256" key="2">
    <source>
        <dbReference type="SAM" id="MobiDB-lite"/>
    </source>
</evidence>
<dbReference type="PANTHER" id="PTHR19368:SF8">
    <property type="entry name" value="GENE 1140-RELATED"/>
    <property type="match status" value="1"/>
</dbReference>
<accession>A0AAU9YU65</accession>
<evidence type="ECO:0000256" key="1">
    <source>
        <dbReference type="ARBA" id="ARBA00010283"/>
    </source>
</evidence>
<dbReference type="GO" id="GO:0051321">
    <property type="term" value="P:meiotic cell cycle"/>
    <property type="evidence" value="ECO:0007669"/>
    <property type="project" value="TreeGrafter"/>
</dbReference>
<dbReference type="Pfam" id="PF04803">
    <property type="entry name" value="Cor1"/>
    <property type="match status" value="1"/>
</dbReference>
<dbReference type="GO" id="GO:0000795">
    <property type="term" value="C:synaptonemal complex"/>
    <property type="evidence" value="ECO:0007669"/>
    <property type="project" value="TreeGrafter"/>
</dbReference>
<comment type="similarity">
    <text evidence="1">Belongs to the XLR/SYCP3 family.</text>
</comment>
<dbReference type="GO" id="GO:0007286">
    <property type="term" value="P:spermatid development"/>
    <property type="evidence" value="ECO:0007669"/>
    <property type="project" value="TreeGrafter"/>
</dbReference>
<feature type="compositionally biased region" description="Acidic residues" evidence="2">
    <location>
        <begin position="45"/>
        <end position="56"/>
    </location>
</feature>
<protein>
    <submittedName>
        <fullName evidence="4">Gm14692 protein</fullName>
    </submittedName>
</protein>
<dbReference type="InterPro" id="IPR006888">
    <property type="entry name" value="XLR/SYCP3/FAM9_dom"/>
</dbReference>
<keyword evidence="5" id="KW-1185">Reference proteome</keyword>
<dbReference type="InterPro" id="IPR051443">
    <property type="entry name" value="XLR/SYCP3"/>
</dbReference>
<name>A0AAU9YU65_PHORO</name>
<evidence type="ECO:0000313" key="4">
    <source>
        <dbReference type="EMBL" id="CAH6777969.1"/>
    </source>
</evidence>
<gene>
    <name evidence="4" type="primary">Gm14692</name>
    <name evidence="4" type="ORF">PHOROB_LOCUS1793</name>
</gene>
<proteinExistence type="inferred from homology"/>
<dbReference type="Proteomes" id="UP001152836">
    <property type="component" value="Unassembled WGS sequence"/>
</dbReference>